<dbReference type="RefSeq" id="WP_219286577.1">
    <property type="nucleotide sequence ID" value="NZ_RPHB01000001.1"/>
</dbReference>
<protein>
    <submittedName>
        <fullName evidence="2">Uncharacterized protein</fullName>
    </submittedName>
</protein>
<accession>A0A951IR61</accession>
<evidence type="ECO:0000313" key="3">
    <source>
        <dbReference type="Proteomes" id="UP000727490"/>
    </source>
</evidence>
<organism evidence="2 3">
    <name type="scientific">Arthrospiribacter ruber</name>
    <dbReference type="NCBI Taxonomy" id="2487934"/>
    <lineage>
        <taxon>Bacteria</taxon>
        <taxon>Pseudomonadati</taxon>
        <taxon>Bacteroidota</taxon>
        <taxon>Cytophagia</taxon>
        <taxon>Cytophagales</taxon>
        <taxon>Cyclobacteriaceae</taxon>
        <taxon>Arthrospiribacter</taxon>
    </lineage>
</organism>
<proteinExistence type="predicted"/>
<comment type="caution">
    <text evidence="2">The sequence shown here is derived from an EMBL/GenBank/DDBJ whole genome shotgun (WGS) entry which is preliminary data.</text>
</comment>
<feature type="region of interest" description="Disordered" evidence="1">
    <location>
        <begin position="56"/>
        <end position="83"/>
    </location>
</feature>
<dbReference type="AlphaFoldDB" id="A0A951IR61"/>
<dbReference type="Proteomes" id="UP000727490">
    <property type="component" value="Unassembled WGS sequence"/>
</dbReference>
<sequence length="83" mass="9219">MIGKGELLVETLKGPVETQTGAVASVILTKEESPTFFIKRLPERIRAGFRFTTIDRNVRHSDEGRVSQSRRDPSSPQAPIPLT</sequence>
<keyword evidence="3" id="KW-1185">Reference proteome</keyword>
<gene>
    <name evidence="2" type="ORF">EGN73_01965</name>
</gene>
<name>A0A951IR61_9BACT</name>
<evidence type="ECO:0000313" key="2">
    <source>
        <dbReference type="EMBL" id="MBW3466580.1"/>
    </source>
</evidence>
<feature type="compositionally biased region" description="Basic and acidic residues" evidence="1">
    <location>
        <begin position="56"/>
        <end position="73"/>
    </location>
</feature>
<reference evidence="2 3" key="1">
    <citation type="journal article" date="2020" name="Syst. Appl. Microbiol.">
        <title>Arthrospiribacter ruber gen. nov., sp. nov., a novel bacterium isolated from Arthrospira cultures.</title>
        <authorList>
            <person name="Waleron M."/>
            <person name="Misztak A."/>
            <person name="Waleron M.M."/>
            <person name="Furmaniak M."/>
            <person name="Mrozik A."/>
            <person name="Waleron K."/>
        </authorList>
    </citation>
    <scope>NUCLEOTIDE SEQUENCE [LARGE SCALE GENOMIC DNA]</scope>
    <source>
        <strain evidence="2 3">DPMB0001</strain>
    </source>
</reference>
<dbReference type="EMBL" id="RPHB01000001">
    <property type="protein sequence ID" value="MBW3466580.1"/>
    <property type="molecule type" value="Genomic_DNA"/>
</dbReference>
<evidence type="ECO:0000256" key="1">
    <source>
        <dbReference type="SAM" id="MobiDB-lite"/>
    </source>
</evidence>